<dbReference type="OrthoDB" id="6398666at2"/>
<evidence type="ECO:0000313" key="4">
    <source>
        <dbReference type="Proteomes" id="UP000273778"/>
    </source>
</evidence>
<sequence>MTRSRLWAINIMILVLLLASMGIIYRLTTRVPSFMLSCSSELFHRKSAAQDQRHYLLVDLVSNEGQAQINYRYFDYEGNLAGTLSMKGTVDRIDTENQIYDISVTTKKEFLASHNSKVPQHLAYLSYVSSLNLNKKGLHSLSLQVIERDEAKDYAVVLFQPSNTVCGCRLVH</sequence>
<feature type="transmembrane region" description="Helical" evidence="1">
    <location>
        <begin position="6"/>
        <end position="27"/>
    </location>
</feature>
<reference evidence="5" key="2">
    <citation type="submission" date="2018-11" db="EMBL/GenBank/DDBJ databases">
        <title>Shewanella sp. R106.</title>
        <authorList>
            <person name="Hwang Y.J."/>
            <person name="Hwang C.Y."/>
        </authorList>
    </citation>
    <scope>NUCLEOTIDE SEQUENCE [LARGE SCALE GENOMIC DNA]</scope>
    <source>
        <strain evidence="5">R106</strain>
    </source>
</reference>
<dbReference type="AlphaFoldDB" id="A0A3N4E9N9"/>
<accession>A0A3N4E9N9</accession>
<evidence type="ECO:0000313" key="3">
    <source>
        <dbReference type="EMBL" id="RPA33512.1"/>
    </source>
</evidence>
<evidence type="ECO:0000256" key="1">
    <source>
        <dbReference type="SAM" id="Phobius"/>
    </source>
</evidence>
<evidence type="ECO:0000313" key="5">
    <source>
        <dbReference type="Proteomes" id="UP000278855"/>
    </source>
</evidence>
<dbReference type="RefSeq" id="WP_101033919.1">
    <property type="nucleotide sequence ID" value="NZ_CP034073.1"/>
</dbReference>
<keyword evidence="1" id="KW-1133">Transmembrane helix</keyword>
<dbReference type="EMBL" id="CP034073">
    <property type="protein sequence ID" value="AZG34697.1"/>
    <property type="molecule type" value="Genomic_DNA"/>
</dbReference>
<gene>
    <name evidence="3" type="ORF">EGC77_09330</name>
    <name evidence="2" type="ORF">EGC80_07035</name>
</gene>
<proteinExistence type="predicted"/>
<name>A0A3N4E9N9_9GAMM</name>
<keyword evidence="1" id="KW-0472">Membrane</keyword>
<dbReference type="KEGG" id="spsr:EGC80_07035"/>
<organism evidence="3 5">
    <name type="scientific">Shewanella psychromarinicola</name>
    <dbReference type="NCBI Taxonomy" id="2487742"/>
    <lineage>
        <taxon>Bacteria</taxon>
        <taxon>Pseudomonadati</taxon>
        <taxon>Pseudomonadota</taxon>
        <taxon>Gammaproteobacteria</taxon>
        <taxon>Alteromonadales</taxon>
        <taxon>Shewanellaceae</taxon>
        <taxon>Shewanella</taxon>
    </lineage>
</organism>
<evidence type="ECO:0000313" key="2">
    <source>
        <dbReference type="EMBL" id="AZG34697.1"/>
    </source>
</evidence>
<dbReference type="Proteomes" id="UP000273778">
    <property type="component" value="Chromosome"/>
</dbReference>
<protein>
    <submittedName>
        <fullName evidence="3">Uncharacterized protein</fullName>
    </submittedName>
</protein>
<keyword evidence="1" id="KW-0812">Transmembrane</keyword>
<reference evidence="3" key="3">
    <citation type="submission" date="2018-11" db="EMBL/GenBank/DDBJ databases">
        <authorList>
            <person name="Hwang Y.J."/>
            <person name="Hwang C.Y."/>
        </authorList>
    </citation>
    <scope>NUCLEOTIDE SEQUENCE</scope>
    <source>
        <strain evidence="3">R106</strain>
    </source>
</reference>
<keyword evidence="4" id="KW-1185">Reference proteome</keyword>
<dbReference type="EMBL" id="RKKB01000002">
    <property type="protein sequence ID" value="RPA33512.1"/>
    <property type="molecule type" value="Genomic_DNA"/>
</dbReference>
<dbReference type="Proteomes" id="UP000278855">
    <property type="component" value="Unassembled WGS sequence"/>
</dbReference>
<reference evidence="2 4" key="1">
    <citation type="submission" date="2018-11" db="EMBL/GenBank/DDBJ databases">
        <title>Shewanella sp. M2.</title>
        <authorList>
            <person name="Hwang Y.J."/>
            <person name="Hwang C.Y."/>
        </authorList>
    </citation>
    <scope>NUCLEOTIDE SEQUENCE [LARGE SCALE GENOMIC DNA]</scope>
    <source>
        <strain evidence="2 4">M2</strain>
    </source>
</reference>